<reference evidence="5" key="3">
    <citation type="submission" date="2025-09" db="UniProtKB">
        <authorList>
            <consortium name="Ensembl"/>
        </authorList>
    </citation>
    <scope>IDENTIFICATION</scope>
</reference>
<evidence type="ECO:0000256" key="4">
    <source>
        <dbReference type="ARBA" id="ARBA00022839"/>
    </source>
</evidence>
<keyword evidence="6" id="KW-1185">Reference proteome</keyword>
<dbReference type="Proteomes" id="UP000472276">
    <property type="component" value="Unassembled WGS sequence"/>
</dbReference>
<dbReference type="GO" id="GO:0004519">
    <property type="term" value="F:endonuclease activity"/>
    <property type="evidence" value="ECO:0007669"/>
    <property type="project" value="UniProtKB-KW"/>
</dbReference>
<dbReference type="Pfam" id="PF01771">
    <property type="entry name" value="Viral_alk_exo"/>
    <property type="match status" value="1"/>
</dbReference>
<evidence type="ECO:0000256" key="1">
    <source>
        <dbReference type="ARBA" id="ARBA00022722"/>
    </source>
</evidence>
<dbReference type="PANTHER" id="PTHR47526">
    <property type="entry name" value="ATP-DEPENDENT DNA HELICASE"/>
    <property type="match status" value="1"/>
</dbReference>
<reference evidence="5" key="2">
    <citation type="submission" date="2025-08" db="UniProtKB">
        <authorList>
            <consortium name="Ensembl"/>
        </authorList>
    </citation>
    <scope>IDENTIFICATION</scope>
</reference>
<evidence type="ECO:0000313" key="5">
    <source>
        <dbReference type="Ensembl" id="ENSOABP00000069201.1"/>
    </source>
</evidence>
<keyword evidence="3" id="KW-0378">Hydrolase</keyword>
<accession>A0AAZ1XLR1</accession>
<dbReference type="CDD" id="cd22343">
    <property type="entry name" value="PDDEXK_lambda_exonuclease-like"/>
    <property type="match status" value="1"/>
</dbReference>
<evidence type="ECO:0000313" key="6">
    <source>
        <dbReference type="Proteomes" id="UP000472276"/>
    </source>
</evidence>
<reference evidence="6" key="1">
    <citation type="submission" date="2020-03" db="EMBL/GenBank/DDBJ databases">
        <title>Evolution of repeat sequences and sex chromosomes of tilapia species revealed by chromosome-level genomes.</title>
        <authorList>
            <person name="Xu L."/>
            <person name="Tao W."/>
            <person name="Wang D."/>
            <person name="Zhou Q."/>
        </authorList>
    </citation>
    <scope>NUCLEOTIDE SEQUENCE [LARGE SCALE GENOMIC DNA]</scope>
    <source>
        <strain evidence="6">Israel</strain>
    </source>
</reference>
<keyword evidence="2" id="KW-0255">Endonuclease</keyword>
<evidence type="ECO:0000256" key="2">
    <source>
        <dbReference type="ARBA" id="ARBA00022759"/>
    </source>
</evidence>
<dbReference type="Gene3D" id="3.90.320.10">
    <property type="match status" value="1"/>
</dbReference>
<organism evidence="5 6">
    <name type="scientific">Oreochromis aureus</name>
    <name type="common">Israeli tilapia</name>
    <name type="synonym">Chromis aureus</name>
    <dbReference type="NCBI Taxonomy" id="47969"/>
    <lineage>
        <taxon>Eukaryota</taxon>
        <taxon>Metazoa</taxon>
        <taxon>Chordata</taxon>
        <taxon>Craniata</taxon>
        <taxon>Vertebrata</taxon>
        <taxon>Euteleostomi</taxon>
        <taxon>Actinopterygii</taxon>
        <taxon>Neopterygii</taxon>
        <taxon>Teleostei</taxon>
        <taxon>Neoteleostei</taxon>
        <taxon>Acanthomorphata</taxon>
        <taxon>Ovalentaria</taxon>
        <taxon>Cichlomorphae</taxon>
        <taxon>Cichliformes</taxon>
        <taxon>Cichlidae</taxon>
        <taxon>African cichlids</taxon>
        <taxon>Pseudocrenilabrinae</taxon>
        <taxon>Oreochromini</taxon>
        <taxon>Oreochromis</taxon>
    </lineage>
</organism>
<dbReference type="Ensembl" id="ENSOABT00000074835.1">
    <property type="protein sequence ID" value="ENSOABP00000069201.1"/>
    <property type="gene ID" value="ENSOABG00000037526.1"/>
</dbReference>
<dbReference type="InterPro" id="IPR034720">
    <property type="entry name" value="Viral_alk_exo"/>
</dbReference>
<dbReference type="GO" id="GO:0006281">
    <property type="term" value="P:DNA repair"/>
    <property type="evidence" value="ECO:0007669"/>
    <property type="project" value="UniProtKB-ARBA"/>
</dbReference>
<dbReference type="AlphaFoldDB" id="A0AAZ1XLR1"/>
<dbReference type="SUPFAM" id="SSF52980">
    <property type="entry name" value="Restriction endonuclease-like"/>
    <property type="match status" value="1"/>
</dbReference>
<dbReference type="InterPro" id="IPR011335">
    <property type="entry name" value="Restrct_endonuc-II-like"/>
</dbReference>
<keyword evidence="4" id="KW-0269">Exonuclease</keyword>
<dbReference type="GO" id="GO:0004527">
    <property type="term" value="F:exonuclease activity"/>
    <property type="evidence" value="ECO:0007669"/>
    <property type="project" value="UniProtKB-KW"/>
</dbReference>
<evidence type="ECO:0008006" key="7">
    <source>
        <dbReference type="Google" id="ProtNLM"/>
    </source>
</evidence>
<proteinExistence type="predicted"/>
<evidence type="ECO:0000256" key="3">
    <source>
        <dbReference type="ARBA" id="ARBA00022801"/>
    </source>
</evidence>
<sequence length="300" mass="33841">MYHGNNRSDTQYSARTIYHLCKATHLLYILSSQTCFSALTVSGKSLHAPQPKASSALASCPPKSLLRIFDPQLKGCQLSVLLQHCERLKHCVVVSKAEAEALEEKTREQHKCDLWHTARAGRITASNIHAVVSTSTASPALSTVKKVCYPQNCHISSPTKNLVHLTGKVQHRELKVDKCGFIINPAFPELGCVEIKCPYKHRNNNLLQACEDDRFCLGLKDGRVELKKTHIYYKQVQTQIYVTKSHFCDIVVWTTKACVVTRVMPDIDLWTKMLPFYMLLSKLTGQRQNNIPLCIIISFC</sequence>
<protein>
    <recommendedName>
        <fullName evidence="7">YqaJ viral recombinase domain-containing protein</fullName>
    </recommendedName>
</protein>
<dbReference type="PANTHER" id="PTHR47526:SF4">
    <property type="entry name" value="SWIM-TYPE DOMAIN-CONTAINING PROTEIN"/>
    <property type="match status" value="1"/>
</dbReference>
<name>A0AAZ1XLR1_OREAU</name>
<dbReference type="InterPro" id="IPR011604">
    <property type="entry name" value="PDDEXK-like_dom_sf"/>
</dbReference>
<keyword evidence="1" id="KW-0540">Nuclease</keyword>